<dbReference type="EMBL" id="CP162551">
    <property type="protein sequence ID" value="XDI38794.1"/>
    <property type="molecule type" value="Genomic_DNA"/>
</dbReference>
<dbReference type="PANTHER" id="PTHR30081:SF1">
    <property type="entry name" value="PROTEIN TRANSLOCASE SUBUNIT SECD"/>
    <property type="match status" value="1"/>
</dbReference>
<feature type="domain" description="Protein translocase subunit SecDF P1" evidence="11">
    <location>
        <begin position="64"/>
        <end position="121"/>
    </location>
</feature>
<evidence type="ECO:0000259" key="11">
    <source>
        <dbReference type="Pfam" id="PF21760"/>
    </source>
</evidence>
<proteinExistence type="inferred from homology"/>
<evidence type="ECO:0000256" key="9">
    <source>
        <dbReference type="HAMAP-Rule" id="MF_01463"/>
    </source>
</evidence>
<evidence type="ECO:0000256" key="4">
    <source>
        <dbReference type="ARBA" id="ARBA00022692"/>
    </source>
</evidence>
<evidence type="ECO:0000256" key="8">
    <source>
        <dbReference type="ARBA" id="ARBA00023136"/>
    </source>
</evidence>
<dbReference type="GO" id="GO:0005886">
    <property type="term" value="C:plasma membrane"/>
    <property type="evidence" value="ECO:0007669"/>
    <property type="project" value="UniProtKB-SubCell"/>
</dbReference>
<comment type="similarity">
    <text evidence="9">Belongs to the SecD/SecF family. SecD subfamily.</text>
</comment>
<comment type="caution">
    <text evidence="9">Lacks conserved residue(s) required for the propagation of feature annotation.</text>
</comment>
<dbReference type="InterPro" id="IPR001036">
    <property type="entry name" value="Acrflvin-R"/>
</dbReference>
<accession>A0AB39BY88</accession>
<dbReference type="InterPro" id="IPR048631">
    <property type="entry name" value="SecD_1st"/>
</dbReference>
<evidence type="ECO:0000313" key="12">
    <source>
        <dbReference type="EMBL" id="XDI38794.1"/>
    </source>
</evidence>
<gene>
    <name evidence="9 12" type="primary">secD</name>
    <name evidence="12" type="ORF">AB3N04_07500</name>
</gene>
<name>A0AB39BY88_9BACI</name>
<keyword evidence="8 9" id="KW-0472">Membrane</keyword>
<feature type="transmembrane region" description="Helical" evidence="9">
    <location>
        <begin position="285"/>
        <end position="308"/>
    </location>
</feature>
<keyword evidence="7 9" id="KW-0811">Translocation</keyword>
<keyword evidence="5 9" id="KW-0653">Protein transport</keyword>
<dbReference type="Pfam" id="PF21760">
    <property type="entry name" value="SecD_1st"/>
    <property type="match status" value="1"/>
</dbReference>
<dbReference type="NCBIfam" id="TIGR01129">
    <property type="entry name" value="secD"/>
    <property type="match status" value="1"/>
</dbReference>
<keyword evidence="4 9" id="KW-0812">Transmembrane</keyword>
<evidence type="ECO:0000256" key="7">
    <source>
        <dbReference type="ARBA" id="ARBA00023010"/>
    </source>
</evidence>
<dbReference type="FunFam" id="1.20.1640.10:FF:000004">
    <property type="entry name" value="Protein translocase subunit SecD"/>
    <property type="match status" value="1"/>
</dbReference>
<evidence type="ECO:0000256" key="2">
    <source>
        <dbReference type="ARBA" id="ARBA00022448"/>
    </source>
</evidence>
<dbReference type="PRINTS" id="PR00702">
    <property type="entry name" value="ACRIFLAVINRP"/>
</dbReference>
<keyword evidence="6 9" id="KW-1133">Transmembrane helix</keyword>
<dbReference type="SUPFAM" id="SSF82866">
    <property type="entry name" value="Multidrug efflux transporter AcrB transmembrane domain"/>
    <property type="match status" value="1"/>
</dbReference>
<evidence type="ECO:0000256" key="3">
    <source>
        <dbReference type="ARBA" id="ARBA00022475"/>
    </source>
</evidence>
<dbReference type="GO" id="GO:0006605">
    <property type="term" value="P:protein targeting"/>
    <property type="evidence" value="ECO:0007669"/>
    <property type="project" value="UniProtKB-UniRule"/>
</dbReference>
<dbReference type="GO" id="GO:0015450">
    <property type="term" value="F:protein-transporting ATPase activity"/>
    <property type="evidence" value="ECO:0007669"/>
    <property type="project" value="InterPro"/>
</dbReference>
<keyword evidence="2 9" id="KW-0813">Transport</keyword>
<dbReference type="RefSeq" id="WP_368506010.1">
    <property type="nucleotide sequence ID" value="NZ_CP162551.1"/>
</dbReference>
<feature type="transmembrane region" description="Helical" evidence="9">
    <location>
        <begin position="356"/>
        <end position="378"/>
    </location>
</feature>
<dbReference type="Gene3D" id="3.30.70.3220">
    <property type="match status" value="1"/>
</dbReference>
<dbReference type="Pfam" id="PF02355">
    <property type="entry name" value="SecD_SecF_C"/>
    <property type="match status" value="1"/>
</dbReference>
<dbReference type="GO" id="GO:0043952">
    <property type="term" value="P:protein transport by the Sec complex"/>
    <property type="evidence" value="ECO:0007669"/>
    <property type="project" value="UniProtKB-UniRule"/>
</dbReference>
<feature type="transmembrane region" description="Helical" evidence="9">
    <location>
        <begin position="384"/>
        <end position="412"/>
    </location>
</feature>
<comment type="subcellular location">
    <subcellularLocation>
        <location evidence="1 9">Cell membrane</location>
        <topology evidence="1 9">Multi-pass membrane protein</topology>
    </subcellularLocation>
</comment>
<feature type="domain" description="Protein export membrane protein SecD/SecF C-terminal" evidence="10">
    <location>
        <begin position="241"/>
        <end position="408"/>
    </location>
</feature>
<comment type="function">
    <text evidence="9">Part of the Sec protein translocase complex. Interacts with the SecYEG preprotein conducting channel. SecDF uses the proton motive force (PMF) to complete protein translocation after the ATP-dependent function of SecA.</text>
</comment>
<dbReference type="AlphaFoldDB" id="A0AB39BY88"/>
<dbReference type="PANTHER" id="PTHR30081">
    <property type="entry name" value="PROTEIN-EXPORT MEMBRANE PROTEIN SEC"/>
    <property type="match status" value="1"/>
</dbReference>
<organism evidence="12">
    <name type="scientific">Alkalihalophilus sp. As8PL</name>
    <dbReference type="NCBI Taxonomy" id="3237103"/>
    <lineage>
        <taxon>Bacteria</taxon>
        <taxon>Bacillati</taxon>
        <taxon>Bacillota</taxon>
        <taxon>Bacilli</taxon>
        <taxon>Bacillales</taxon>
        <taxon>Bacillaceae</taxon>
        <taxon>Alkalihalophilus</taxon>
    </lineage>
</organism>
<dbReference type="InterPro" id="IPR048634">
    <property type="entry name" value="SecD_SecF_C"/>
</dbReference>
<dbReference type="Gene3D" id="1.20.1640.10">
    <property type="entry name" value="Multidrug efflux transporter AcrB transmembrane domain"/>
    <property type="match status" value="1"/>
</dbReference>
<evidence type="ECO:0000259" key="10">
    <source>
        <dbReference type="Pfam" id="PF02355"/>
    </source>
</evidence>
<dbReference type="InterPro" id="IPR005791">
    <property type="entry name" value="SecD"/>
</dbReference>
<dbReference type="NCBIfam" id="TIGR00916">
    <property type="entry name" value="2A0604s01"/>
    <property type="match status" value="1"/>
</dbReference>
<protein>
    <recommendedName>
        <fullName evidence="9">Protein translocase subunit SecD</fullName>
    </recommendedName>
</protein>
<dbReference type="GO" id="GO:0065002">
    <property type="term" value="P:intracellular protein transmembrane transport"/>
    <property type="evidence" value="ECO:0007669"/>
    <property type="project" value="UniProtKB-UniRule"/>
</dbReference>
<sequence>MVKKGRIIAFFLIVLIFGGLISQTVMGITKEIKLGLDLQGGFEILYQVNPANEGDVIDQTALSATVSALNQRVNVLGVSEPNIQIEGDDRIRVQLAGVEDQQTARDLLSTEANLTFRDVNDEVLLDGSDLQQNGANSSFKDQTNEPIVTLTLRDAQLFGDITREISNRPPGENLLVIWLDFEEGVDSYEAEMMSDDPKFLSAASVRQPINSRDVMIEGNFALEETRFIAEVLNAGSLPVQLEEMYSNSVGASLGEQAMEKTIYAGFIGIALIFIYMLFYYRFMGVIAVVTLSMYIYLVLLIFNLMNAILTLPGIAALILGVGMAVDANIITYERIKEEIRSGKSIMSAFKAGSRRSLSTILDANITTILAAGVLFAYGTSSVQGFAVMLIVSILTSFLTAVYGSRLLLGLWVNSRALNKKPRLFGVKEGEIDEL</sequence>
<evidence type="ECO:0000256" key="1">
    <source>
        <dbReference type="ARBA" id="ARBA00004651"/>
    </source>
</evidence>
<dbReference type="InterPro" id="IPR022813">
    <property type="entry name" value="SecD/SecF_arch_bac"/>
</dbReference>
<dbReference type="HAMAP" id="MF_01463_B">
    <property type="entry name" value="SecD_B"/>
    <property type="match status" value="1"/>
</dbReference>
<comment type="subunit">
    <text evidence="9">Forms a complex with SecF. Part of the essential Sec protein translocation apparatus which comprises SecA, SecYEG and auxiliary proteins SecDF. Other proteins may also be involved.</text>
</comment>
<keyword evidence="3 9" id="KW-1003">Cell membrane</keyword>
<dbReference type="InterPro" id="IPR055344">
    <property type="entry name" value="SecD_SecF_C_bact"/>
</dbReference>
<evidence type="ECO:0000256" key="5">
    <source>
        <dbReference type="ARBA" id="ARBA00022927"/>
    </source>
</evidence>
<evidence type="ECO:0000256" key="6">
    <source>
        <dbReference type="ARBA" id="ARBA00022989"/>
    </source>
</evidence>
<feature type="transmembrane region" description="Helical" evidence="9">
    <location>
        <begin position="314"/>
        <end position="335"/>
    </location>
</feature>
<reference evidence="12" key="1">
    <citation type="submission" date="2024-07" db="EMBL/GenBank/DDBJ databases">
        <title>Identification and characteristics of an arsenic-resistant bacterial isolate, which belongs to a novel species.</title>
        <authorList>
            <person name="Juszczyk A."/>
            <person name="Kowalczyk A."/>
            <person name="Was K."/>
            <person name="Kosowicz W."/>
            <person name="Budzyn A."/>
            <person name="Latowski D."/>
        </authorList>
    </citation>
    <scope>NUCLEOTIDE SEQUENCE</scope>
    <source>
        <strain evidence="12">As8PL</strain>
    </source>
</reference>
<feature type="transmembrane region" description="Helical" evidence="9">
    <location>
        <begin position="261"/>
        <end position="278"/>
    </location>
</feature>